<proteinExistence type="predicted"/>
<dbReference type="KEGG" id="vg:60336906"/>
<dbReference type="EMBL" id="MN096355">
    <property type="protein sequence ID" value="QDK01165.1"/>
    <property type="molecule type" value="Genomic_DNA"/>
</dbReference>
<evidence type="ECO:0000313" key="2">
    <source>
        <dbReference type="EMBL" id="QDK01165.1"/>
    </source>
</evidence>
<sequence length="174" mass="18963">MCCDRRGDVVVPCPPPHPSQRVGPSAPETDHAPTTTSTGETMSDRDETVIAEAMLNMPSPIAAEEFEPGFWRSCATWEQIVEKATPAILAALKANRIALIELAETQTDPEWGDEFWQVSSSDSNYPGKLRIETGYRDGVPRISMTSIRTPMPITEVDAYVSALLAAKAAAEVSW</sequence>
<reference evidence="2 3" key="1">
    <citation type="submission" date="2019-06" db="EMBL/GenBank/DDBJ databases">
        <authorList>
            <person name="English H.B."/>
            <person name="Hanline L.C."/>
            <person name="Salsman M.A."/>
            <person name="Wilgus G.V."/>
            <person name="Purks T."/>
            <person name="Korey C.A."/>
            <person name="Delesalle V.A."/>
            <person name="Garlena R.A."/>
            <person name="Russell D.A."/>
            <person name="Pope W.H."/>
            <person name="Jacobs-Sera D."/>
            <person name="Hatfull G.F."/>
        </authorList>
    </citation>
    <scope>NUCLEOTIDE SEQUENCE [LARGE SCALE GENOMIC DNA]</scope>
</reference>
<name>A0A514TWV3_9CAUD</name>
<feature type="compositionally biased region" description="Polar residues" evidence="1">
    <location>
        <begin position="32"/>
        <end position="41"/>
    </location>
</feature>
<gene>
    <name evidence="2" type="primary">61</name>
    <name evidence="2" type="ORF">SEA_PURKY_61</name>
</gene>
<evidence type="ECO:0000256" key="1">
    <source>
        <dbReference type="SAM" id="MobiDB-lite"/>
    </source>
</evidence>
<accession>A0A514TWV3</accession>
<feature type="region of interest" description="Disordered" evidence="1">
    <location>
        <begin position="1"/>
        <end position="44"/>
    </location>
</feature>
<dbReference type="RefSeq" id="YP_009965184.1">
    <property type="nucleotide sequence ID" value="NC_051739.1"/>
</dbReference>
<protein>
    <submittedName>
        <fullName evidence="2">Uncharacterized protein</fullName>
    </submittedName>
</protein>
<dbReference type="Proteomes" id="UP000320930">
    <property type="component" value="Segment"/>
</dbReference>
<organism evidence="2 3">
    <name type="scientific">Mycobacterium phage Purky</name>
    <dbReference type="NCBI Taxonomy" id="2593351"/>
    <lineage>
        <taxon>Viruses</taxon>
        <taxon>Duplodnaviria</taxon>
        <taxon>Heunggongvirae</taxon>
        <taxon>Uroviricota</taxon>
        <taxon>Caudoviricetes</taxon>
        <taxon>Pclasvirinae</taxon>
        <taxon>Purkyvirus</taxon>
        <taxon>Purkyvirus purky</taxon>
    </lineage>
</organism>
<evidence type="ECO:0000313" key="3">
    <source>
        <dbReference type="Proteomes" id="UP000320930"/>
    </source>
</evidence>
<dbReference type="GeneID" id="60336906"/>
<keyword evidence="3" id="KW-1185">Reference proteome</keyword>